<evidence type="ECO:0000313" key="5">
    <source>
        <dbReference type="Proteomes" id="UP000217935"/>
    </source>
</evidence>
<protein>
    <recommendedName>
        <fullName evidence="3">Probable chemoreceptor glutamine deamidase CheD</fullName>
        <ecNumber evidence="3">3.5.1.44</ecNumber>
    </recommendedName>
</protein>
<dbReference type="PANTHER" id="PTHR35147:SF2">
    <property type="entry name" value="CHEMORECEPTOR GLUTAMINE DEAMIDASE CHED-RELATED"/>
    <property type="match status" value="1"/>
</dbReference>
<dbReference type="CDD" id="cd16352">
    <property type="entry name" value="CheD"/>
    <property type="match status" value="1"/>
</dbReference>
<keyword evidence="5" id="KW-1185">Reference proteome</keyword>
<comment type="similarity">
    <text evidence="3">Belongs to the CheD family.</text>
</comment>
<dbReference type="GO" id="GO:0006935">
    <property type="term" value="P:chemotaxis"/>
    <property type="evidence" value="ECO:0007669"/>
    <property type="project" value="UniProtKB-UniRule"/>
</dbReference>
<evidence type="ECO:0000256" key="1">
    <source>
        <dbReference type="ARBA" id="ARBA00022500"/>
    </source>
</evidence>
<keyword evidence="2 3" id="KW-0378">Hydrolase</keyword>
<sequence>MTTISEKRASGSRTYIAQGEYAIGDCEAAVISTILGSCVATCLWDPVARVGGMNHFLLPEGPPSRSDVSSFGANAMELLINGLIRHGARRERLRAKVFGGAEMYKGLTNAGNQNGTFVLSYLERENIPCDGQSLGGAQARRVEFMPALGKARQKLVSDASQIVEKRPTPERTSDLELF</sequence>
<dbReference type="PANTHER" id="PTHR35147">
    <property type="entry name" value="CHEMORECEPTOR GLUTAMINE DEAMIDASE CHED-RELATED"/>
    <property type="match status" value="1"/>
</dbReference>
<dbReference type="AlphaFoldDB" id="A0A291G9Y3"/>
<dbReference type="KEGG" id="ceh:CEW89_04870"/>
<dbReference type="GO" id="GO:0050568">
    <property type="term" value="F:protein-glutamine glutaminase activity"/>
    <property type="evidence" value="ECO:0007669"/>
    <property type="project" value="UniProtKB-UniRule"/>
</dbReference>
<dbReference type="InterPro" id="IPR005659">
    <property type="entry name" value="Chemorcpt_Glu_NH3ase_CheD"/>
</dbReference>
<name>A0A291G9Y3_9RHOB</name>
<comment type="function">
    <text evidence="3">Probably deamidates glutamine residues to glutamate on methyl-accepting chemotaxis receptors (MCPs), playing an important role in chemotaxis.</text>
</comment>
<dbReference type="InterPro" id="IPR011324">
    <property type="entry name" value="Cytotoxic_necrot_fac-like_cat"/>
</dbReference>
<dbReference type="InterPro" id="IPR038592">
    <property type="entry name" value="CheD-like_sf"/>
</dbReference>
<dbReference type="Proteomes" id="UP000217935">
    <property type="component" value="Chromosome"/>
</dbReference>
<dbReference type="HAMAP" id="MF_01440">
    <property type="entry name" value="CheD"/>
    <property type="match status" value="1"/>
</dbReference>
<dbReference type="RefSeq" id="WP_066709452.1">
    <property type="nucleotide sequence ID" value="NZ_CP022196.1"/>
</dbReference>
<evidence type="ECO:0000256" key="3">
    <source>
        <dbReference type="HAMAP-Rule" id="MF_01440"/>
    </source>
</evidence>
<comment type="catalytic activity">
    <reaction evidence="3">
        <text>L-glutaminyl-[protein] + H2O = L-glutamyl-[protein] + NH4(+)</text>
        <dbReference type="Rhea" id="RHEA:16441"/>
        <dbReference type="Rhea" id="RHEA-COMP:10207"/>
        <dbReference type="Rhea" id="RHEA-COMP:10208"/>
        <dbReference type="ChEBI" id="CHEBI:15377"/>
        <dbReference type="ChEBI" id="CHEBI:28938"/>
        <dbReference type="ChEBI" id="CHEBI:29973"/>
        <dbReference type="ChEBI" id="CHEBI:30011"/>
        <dbReference type="EC" id="3.5.1.44"/>
    </reaction>
</comment>
<dbReference type="Pfam" id="PF03975">
    <property type="entry name" value="CheD"/>
    <property type="match status" value="1"/>
</dbReference>
<reference evidence="4 5" key="1">
    <citation type="submission" date="2017-06" db="EMBL/GenBank/DDBJ databases">
        <title>Celeribacter sp. TSPH2 complete genome sequence.</title>
        <authorList>
            <person name="Woo J.-H."/>
            <person name="Kim H.-S."/>
        </authorList>
    </citation>
    <scope>NUCLEOTIDE SEQUENCE [LARGE SCALE GENOMIC DNA]</scope>
    <source>
        <strain evidence="4 5">TSPH2</strain>
    </source>
</reference>
<dbReference type="EMBL" id="CP022196">
    <property type="protein sequence ID" value="ATG46958.1"/>
    <property type="molecule type" value="Genomic_DNA"/>
</dbReference>
<proteinExistence type="inferred from homology"/>
<dbReference type="OrthoDB" id="9807202at2"/>
<dbReference type="SUPFAM" id="SSF64438">
    <property type="entry name" value="CNF1/YfiH-like putative cysteine hydrolases"/>
    <property type="match status" value="1"/>
</dbReference>
<dbReference type="EC" id="3.5.1.44" evidence="3"/>
<organism evidence="4 5">
    <name type="scientific">Celeribacter ethanolicus</name>
    <dbReference type="NCBI Taxonomy" id="1758178"/>
    <lineage>
        <taxon>Bacteria</taxon>
        <taxon>Pseudomonadati</taxon>
        <taxon>Pseudomonadota</taxon>
        <taxon>Alphaproteobacteria</taxon>
        <taxon>Rhodobacterales</taxon>
        <taxon>Roseobacteraceae</taxon>
        <taxon>Celeribacter</taxon>
    </lineage>
</organism>
<keyword evidence="1 3" id="KW-0145">Chemotaxis</keyword>
<gene>
    <name evidence="3" type="primary">cheD</name>
    <name evidence="4" type="ORF">CEW89_04870</name>
</gene>
<accession>A0A291G9Y3</accession>
<evidence type="ECO:0000313" key="4">
    <source>
        <dbReference type="EMBL" id="ATG46958.1"/>
    </source>
</evidence>
<dbReference type="STRING" id="1758178.GCA_001550095_02817"/>
<evidence type="ECO:0000256" key="2">
    <source>
        <dbReference type="ARBA" id="ARBA00022801"/>
    </source>
</evidence>
<dbReference type="Gene3D" id="3.30.1330.200">
    <property type="match status" value="1"/>
</dbReference>